<protein>
    <recommendedName>
        <fullName evidence="3">Type VI secretion protein</fullName>
    </recommendedName>
</protein>
<dbReference type="Proteomes" id="UP000000289">
    <property type="component" value="Chromosome"/>
</dbReference>
<dbReference type="PIRSF" id="PIRSF028301">
    <property type="entry name" value="UCP028301"/>
    <property type="match status" value="1"/>
</dbReference>
<evidence type="ECO:0008006" key="3">
    <source>
        <dbReference type="Google" id="ProtNLM"/>
    </source>
</evidence>
<evidence type="ECO:0000313" key="1">
    <source>
        <dbReference type="EMBL" id="CCC30326.1"/>
    </source>
</evidence>
<dbReference type="EMBL" id="FR877557">
    <property type="protein sequence ID" value="CCC30326.1"/>
    <property type="molecule type" value="Genomic_DNA"/>
</dbReference>
<dbReference type="AlphaFoldDB" id="A0A0K0HAF2"/>
<dbReference type="PANTHER" id="PTHR35850:SF1">
    <property type="entry name" value="TYPE VI SECRETION SYSTEM SHEATH PROTEIN TSSB1"/>
    <property type="match status" value="1"/>
</dbReference>
<dbReference type="eggNOG" id="COG3516">
    <property type="taxonomic scope" value="Bacteria"/>
</dbReference>
<proteinExistence type="predicted"/>
<dbReference type="NCBIfam" id="TIGR03358">
    <property type="entry name" value="VI_chp_5"/>
    <property type="match status" value="1"/>
</dbReference>
<dbReference type="Pfam" id="PF05591">
    <property type="entry name" value="T6SS_VipA"/>
    <property type="match status" value="1"/>
</dbReference>
<organism evidence="1 2">
    <name type="scientific">Salmonella bongori (strain ATCC 43975 / DSM 13772 / NCTC 12419)</name>
    <dbReference type="NCBI Taxonomy" id="218493"/>
    <lineage>
        <taxon>Bacteria</taxon>
        <taxon>Pseudomonadati</taxon>
        <taxon>Pseudomonadota</taxon>
        <taxon>Gammaproteobacteria</taxon>
        <taxon>Enterobacterales</taxon>
        <taxon>Enterobacteriaceae</taxon>
        <taxon>Salmonella</taxon>
    </lineage>
</organism>
<dbReference type="KEGG" id="sbg:SBG_1238"/>
<gene>
    <name evidence="1" type="ordered locus">SBG_1238</name>
</gene>
<dbReference type="PANTHER" id="PTHR35850">
    <property type="entry name" value="CYTOPLASMIC PROTEIN-RELATED"/>
    <property type="match status" value="1"/>
</dbReference>
<sequence>MHQEYYCDKKGLNMAESIQHKLNRIRPPRVQITYDVETGGAIEKKELPLVVGILADLSGQPATPPEKLRERRFVEIDRDNFDDVLASIAPRLALQVENRLANDGSKFNIELNFKTFEDFSPRNIIDQVKPLQRLFLARQRLRDLLTKLDGNDDLDALLQQVINDNAELQALRPAAAERPAENA</sequence>
<evidence type="ECO:0000313" key="2">
    <source>
        <dbReference type="Proteomes" id="UP000000289"/>
    </source>
</evidence>
<dbReference type="InterPro" id="IPR008312">
    <property type="entry name" value="T6SS_TssB1"/>
</dbReference>
<accession>A0A0K0HAF2</accession>
<name>A0A0K0HAF2_SALBC</name>
<reference evidence="1 2" key="1">
    <citation type="journal article" date="2011" name="PLoS Pathog.">
        <title>Salmonella bongori provides insights into the evolution of the Salmonellae.</title>
        <authorList>
            <person name="Fookes M."/>
            <person name="Schroeder G.N."/>
            <person name="Langridge G.C."/>
            <person name="Blondel C.J."/>
            <person name="Mammina C."/>
            <person name="Connor T.R."/>
            <person name="Seth-Smith H."/>
            <person name="Vernikos G.S."/>
            <person name="Robinson K.S."/>
            <person name="Sanders M."/>
            <person name="Petty N.K."/>
            <person name="Kingsley R.A."/>
            <person name="Baumler A.J."/>
            <person name="Nuccio S.P."/>
            <person name="Contreras I."/>
            <person name="Santiviago C.A."/>
            <person name="Maskell D."/>
            <person name="Barrow P."/>
            <person name="Humphrey T."/>
            <person name="Nastasi A."/>
            <person name="Roberts M."/>
            <person name="Frankel G."/>
            <person name="Parkhill J."/>
            <person name="Dougan G."/>
            <person name="Thomson N.R."/>
        </authorList>
    </citation>
    <scope>NUCLEOTIDE SEQUENCE [LARGE SCALE GENOMIC DNA]</scope>
    <source>
        <strain evidence="2">ATCC 43975 / DSM 13772 / NCTC 12419</strain>
    </source>
</reference>